<evidence type="ECO:0000313" key="2">
    <source>
        <dbReference type="EMBL" id="WNC14112.1"/>
    </source>
</evidence>
<reference evidence="2 3" key="1">
    <citation type="submission" date="2023-09" db="EMBL/GenBank/DDBJ databases">
        <title>Complete Genome and Methylome dissection of Bacillus brevis NEB573 original source of BbsI restriction endonuclease.</title>
        <authorList>
            <person name="Fomenkov A."/>
            <person name="Roberts R.D."/>
        </authorList>
    </citation>
    <scope>NUCLEOTIDE SEQUENCE [LARGE SCALE GENOMIC DNA]</scope>
    <source>
        <strain evidence="2 3">NEB573</strain>
    </source>
</reference>
<evidence type="ECO:0000256" key="1">
    <source>
        <dbReference type="SAM" id="Phobius"/>
    </source>
</evidence>
<keyword evidence="1" id="KW-0472">Membrane</keyword>
<proteinExistence type="predicted"/>
<accession>A0ABY9T591</accession>
<keyword evidence="1" id="KW-0812">Transmembrane</keyword>
<sequence>MAYLVGLLFWLGVIAYSIYRWHTVSPNSFMYPLGYLWAVSIGVFGTLVTLLYFFLVLWYQEKFTYMFIVLGILTAALLYLQHTGLLFILI</sequence>
<keyword evidence="1" id="KW-1133">Transmembrane helix</keyword>
<organism evidence="2 3">
    <name type="scientific">Brevibacillus brevis</name>
    <name type="common">Bacillus brevis</name>
    <dbReference type="NCBI Taxonomy" id="1393"/>
    <lineage>
        <taxon>Bacteria</taxon>
        <taxon>Bacillati</taxon>
        <taxon>Bacillota</taxon>
        <taxon>Bacilli</taxon>
        <taxon>Bacillales</taxon>
        <taxon>Paenibacillaceae</taxon>
        <taxon>Brevibacillus</taxon>
    </lineage>
</organism>
<feature type="transmembrane region" description="Helical" evidence="1">
    <location>
        <begin position="65"/>
        <end position="89"/>
    </location>
</feature>
<name>A0ABY9T591_BREBE</name>
<evidence type="ECO:0000313" key="3">
    <source>
        <dbReference type="Proteomes" id="UP001256827"/>
    </source>
</evidence>
<protein>
    <submittedName>
        <fullName evidence="2">Uncharacterized protein</fullName>
    </submittedName>
</protein>
<gene>
    <name evidence="2" type="ORF">RGB73_26095</name>
</gene>
<dbReference type="Proteomes" id="UP001256827">
    <property type="component" value="Chromosome"/>
</dbReference>
<keyword evidence="3" id="KW-1185">Reference proteome</keyword>
<dbReference type="RefSeq" id="WP_310766041.1">
    <property type="nucleotide sequence ID" value="NZ_CP134050.1"/>
</dbReference>
<feature type="transmembrane region" description="Helical" evidence="1">
    <location>
        <begin position="36"/>
        <end position="58"/>
    </location>
</feature>
<dbReference type="EMBL" id="CP134050">
    <property type="protein sequence ID" value="WNC14112.1"/>
    <property type="molecule type" value="Genomic_DNA"/>
</dbReference>